<evidence type="ECO:0000256" key="1">
    <source>
        <dbReference type="ARBA" id="ARBA00010641"/>
    </source>
</evidence>
<reference evidence="6 7" key="1">
    <citation type="submission" date="2016-07" db="EMBL/GenBank/DDBJ databases">
        <title>Multi-omics approach to identify versatile polysaccharide utilization systems of a marine flavobacterium Gramella flava.</title>
        <authorList>
            <person name="Tang K."/>
        </authorList>
    </citation>
    <scope>NUCLEOTIDE SEQUENCE [LARGE SCALE GENOMIC DNA]</scope>
    <source>
        <strain evidence="6 7">JLT2011</strain>
    </source>
</reference>
<proteinExistence type="inferred from homology"/>
<dbReference type="STRING" id="1229726.GRFL_1175"/>
<accession>A0A1L7I2R7</accession>
<dbReference type="OrthoDB" id="9784272at2"/>
<dbReference type="EMBL" id="CP016359">
    <property type="protein sequence ID" value="APU67899.1"/>
    <property type="molecule type" value="Genomic_DNA"/>
</dbReference>
<evidence type="ECO:0000256" key="3">
    <source>
        <dbReference type="ARBA" id="ARBA00023082"/>
    </source>
</evidence>
<protein>
    <submittedName>
        <fullName evidence="6">RNA polymerase sigma-54 factor RpoN</fullName>
    </submittedName>
</protein>
<comment type="similarity">
    <text evidence="1">Belongs to the sigma-70 factor family. ECF subfamily.</text>
</comment>
<evidence type="ECO:0000256" key="2">
    <source>
        <dbReference type="ARBA" id="ARBA00023015"/>
    </source>
</evidence>
<dbReference type="InterPro" id="IPR013324">
    <property type="entry name" value="RNA_pol_sigma_r3/r4-like"/>
</dbReference>
<dbReference type="RefSeq" id="WP_083643727.1">
    <property type="nucleotide sequence ID" value="NZ_AMRU01000002.1"/>
</dbReference>
<dbReference type="InterPro" id="IPR007627">
    <property type="entry name" value="RNA_pol_sigma70_r2"/>
</dbReference>
<keyword evidence="3" id="KW-0731">Sigma factor</keyword>
<evidence type="ECO:0000313" key="6">
    <source>
        <dbReference type="EMBL" id="APU67899.1"/>
    </source>
</evidence>
<keyword evidence="2" id="KW-0805">Transcription regulation</keyword>
<evidence type="ECO:0000313" key="7">
    <source>
        <dbReference type="Proteomes" id="UP000186230"/>
    </source>
</evidence>
<dbReference type="GO" id="GO:0016987">
    <property type="term" value="F:sigma factor activity"/>
    <property type="evidence" value="ECO:0007669"/>
    <property type="project" value="UniProtKB-KW"/>
</dbReference>
<dbReference type="Proteomes" id="UP000186230">
    <property type="component" value="Chromosome"/>
</dbReference>
<evidence type="ECO:0000256" key="4">
    <source>
        <dbReference type="ARBA" id="ARBA00023125"/>
    </source>
</evidence>
<dbReference type="SUPFAM" id="SSF88659">
    <property type="entry name" value="Sigma3 and sigma4 domains of RNA polymerase sigma factors"/>
    <property type="match status" value="1"/>
</dbReference>
<dbReference type="PANTHER" id="PTHR43133:SF8">
    <property type="entry name" value="RNA POLYMERASE SIGMA FACTOR HI_1459-RELATED"/>
    <property type="match status" value="1"/>
</dbReference>
<dbReference type="Gene3D" id="1.10.10.10">
    <property type="entry name" value="Winged helix-like DNA-binding domain superfamily/Winged helix DNA-binding domain"/>
    <property type="match status" value="1"/>
</dbReference>
<keyword evidence="4" id="KW-0238">DNA-binding</keyword>
<dbReference type="GO" id="GO:0006352">
    <property type="term" value="P:DNA-templated transcription initiation"/>
    <property type="evidence" value="ECO:0007669"/>
    <property type="project" value="InterPro"/>
</dbReference>
<dbReference type="InterPro" id="IPR014284">
    <property type="entry name" value="RNA_pol_sigma-70_dom"/>
</dbReference>
<dbReference type="InterPro" id="IPR036388">
    <property type="entry name" value="WH-like_DNA-bd_sf"/>
</dbReference>
<dbReference type="InterPro" id="IPR039425">
    <property type="entry name" value="RNA_pol_sigma-70-like"/>
</dbReference>
<dbReference type="PANTHER" id="PTHR43133">
    <property type="entry name" value="RNA POLYMERASE ECF-TYPE SIGMA FACTO"/>
    <property type="match status" value="1"/>
</dbReference>
<dbReference type="Pfam" id="PF04542">
    <property type="entry name" value="Sigma70_r2"/>
    <property type="match status" value="1"/>
</dbReference>
<dbReference type="KEGG" id="gfl:GRFL_1175"/>
<evidence type="ECO:0000256" key="5">
    <source>
        <dbReference type="ARBA" id="ARBA00023163"/>
    </source>
</evidence>
<organism evidence="6 7">
    <name type="scientific">Christiangramia flava JLT2011</name>
    <dbReference type="NCBI Taxonomy" id="1229726"/>
    <lineage>
        <taxon>Bacteria</taxon>
        <taxon>Pseudomonadati</taxon>
        <taxon>Bacteroidota</taxon>
        <taxon>Flavobacteriia</taxon>
        <taxon>Flavobacteriales</taxon>
        <taxon>Flavobacteriaceae</taxon>
        <taxon>Christiangramia</taxon>
    </lineage>
</organism>
<dbReference type="InterPro" id="IPR013249">
    <property type="entry name" value="RNA_pol_sigma70_r4_t2"/>
</dbReference>
<gene>
    <name evidence="6" type="ORF">GRFL_1175</name>
</gene>
<dbReference type="NCBIfam" id="TIGR02937">
    <property type="entry name" value="sigma70-ECF"/>
    <property type="match status" value="1"/>
</dbReference>
<dbReference type="SUPFAM" id="SSF88946">
    <property type="entry name" value="Sigma2 domain of RNA polymerase sigma factors"/>
    <property type="match status" value="1"/>
</dbReference>
<name>A0A1L7I2R7_9FLAO</name>
<dbReference type="GO" id="GO:0003677">
    <property type="term" value="F:DNA binding"/>
    <property type="evidence" value="ECO:0007669"/>
    <property type="project" value="UniProtKB-KW"/>
</dbReference>
<keyword evidence="5" id="KW-0804">Transcription</keyword>
<dbReference type="AlphaFoldDB" id="A0A1L7I2R7"/>
<sequence length="186" mass="22339">MSQHKKEHIIENTVNDYSEKLLAFIKPKVRNDEDAEDILQEVWFQFSNLTNISQIVNVGNWLFRVTRNKITDSYRKKKTGNIEDYEPQEEEEGYSSIQELLLLDTSKDPELKFFQDEIWKALFEALEELPETQRLVYIQNEIEEKTLQQIAEEQQTNIKTIISRKQYAVKHLRKRLHQLYKDLDNY</sequence>
<dbReference type="InterPro" id="IPR013325">
    <property type="entry name" value="RNA_pol_sigma_r2"/>
</dbReference>
<keyword evidence="7" id="KW-1185">Reference proteome</keyword>
<dbReference type="Gene3D" id="1.10.1740.10">
    <property type="match status" value="1"/>
</dbReference>
<dbReference type="Pfam" id="PF08281">
    <property type="entry name" value="Sigma70_r4_2"/>
    <property type="match status" value="1"/>
</dbReference>